<evidence type="ECO:0000256" key="1">
    <source>
        <dbReference type="SAM" id="MobiDB-lite"/>
    </source>
</evidence>
<feature type="compositionally biased region" description="Basic residues" evidence="1">
    <location>
        <begin position="262"/>
        <end position="271"/>
    </location>
</feature>
<evidence type="ECO:0000313" key="3">
    <source>
        <dbReference type="Proteomes" id="UP000076798"/>
    </source>
</evidence>
<feature type="region of interest" description="Disordered" evidence="1">
    <location>
        <begin position="252"/>
        <end position="436"/>
    </location>
</feature>
<feature type="compositionally biased region" description="Low complexity" evidence="1">
    <location>
        <begin position="378"/>
        <end position="387"/>
    </location>
</feature>
<reference evidence="2 3" key="1">
    <citation type="journal article" date="2016" name="Mol. Biol. Evol.">
        <title>Comparative Genomics of Early-Diverging Mushroom-Forming Fungi Provides Insights into the Origins of Lignocellulose Decay Capabilities.</title>
        <authorList>
            <person name="Nagy L.G."/>
            <person name="Riley R."/>
            <person name="Tritt A."/>
            <person name="Adam C."/>
            <person name="Daum C."/>
            <person name="Floudas D."/>
            <person name="Sun H."/>
            <person name="Yadav J.S."/>
            <person name="Pangilinan J."/>
            <person name="Larsson K.H."/>
            <person name="Matsuura K."/>
            <person name="Barry K."/>
            <person name="Labutti K."/>
            <person name="Kuo R."/>
            <person name="Ohm R.A."/>
            <person name="Bhattacharya S.S."/>
            <person name="Shirouzu T."/>
            <person name="Yoshinaga Y."/>
            <person name="Martin F.M."/>
            <person name="Grigoriev I.V."/>
            <person name="Hibbett D.S."/>
        </authorList>
    </citation>
    <scope>NUCLEOTIDE SEQUENCE [LARGE SCALE GENOMIC DNA]</scope>
    <source>
        <strain evidence="2 3">HHB10207 ss-3</strain>
    </source>
</reference>
<feature type="compositionally biased region" description="Basic and acidic residues" evidence="1">
    <location>
        <begin position="272"/>
        <end position="293"/>
    </location>
</feature>
<keyword evidence="3" id="KW-1185">Reference proteome</keyword>
<sequence length="449" mass="50059">MPTDPPSQNAPSSRQPKRRRSNSGDSLTEDQPRGEDGRYTRRRSHTVQRDQAEEPKFKASMAQARAQLAADTQRAQARDASKATPVSVPRANKNKGKTKEKPPKPLKCLILWPWAPGDGPKEPFPLNSANMAKLAACKLLVYCSPENESLFLDPSLTVEQQEKWFLDHFQIPAEWLSLHYNNGYGMIFPDSHVLLFPGKRQDSIVVSLAGDKKRFDGKFAYNLIRPNGCLLYCTGFTIPEEEWAQFNPHYELETTENEGPSNRKRGGKGKGKAKECHVESDADKSGSDDDSHTVSDPPSPQGPPTPTGVHHDDDEYYNPGPSQYYNYQQPLPFEDTQLPIDEDQEDTIALRRPRRHLTPHPSPPRSPTPFPVSPPRPSRALSLSPEPRTSHIHDVIDLTGSTVTPDNVEIDDELPPYSTTDPNPSSSLLPDLLASLPPIPPILRPSPFI</sequence>
<gene>
    <name evidence="2" type="ORF">SISSUDRAFT_1067997</name>
</gene>
<feature type="compositionally biased region" description="Basic and acidic residues" evidence="1">
    <location>
        <begin position="30"/>
        <end position="39"/>
    </location>
</feature>
<feature type="compositionally biased region" description="Pro residues" evidence="1">
    <location>
        <begin position="297"/>
        <end position="306"/>
    </location>
</feature>
<feature type="compositionally biased region" description="Low complexity" evidence="1">
    <location>
        <begin position="418"/>
        <end position="436"/>
    </location>
</feature>
<feature type="compositionally biased region" description="Low complexity" evidence="1">
    <location>
        <begin position="62"/>
        <end position="75"/>
    </location>
</feature>
<evidence type="ECO:0000313" key="2">
    <source>
        <dbReference type="EMBL" id="KZT31181.1"/>
    </source>
</evidence>
<feature type="compositionally biased region" description="Pro residues" evidence="1">
    <location>
        <begin position="360"/>
        <end position="377"/>
    </location>
</feature>
<feature type="compositionally biased region" description="Basic and acidic residues" evidence="1">
    <location>
        <begin position="47"/>
        <end position="57"/>
    </location>
</feature>
<name>A0A165WI84_9AGAM</name>
<organism evidence="2 3">
    <name type="scientific">Sistotremastrum suecicum HHB10207 ss-3</name>
    <dbReference type="NCBI Taxonomy" id="1314776"/>
    <lineage>
        <taxon>Eukaryota</taxon>
        <taxon>Fungi</taxon>
        <taxon>Dikarya</taxon>
        <taxon>Basidiomycota</taxon>
        <taxon>Agaricomycotina</taxon>
        <taxon>Agaricomycetes</taxon>
        <taxon>Sistotremastrales</taxon>
        <taxon>Sistotremastraceae</taxon>
        <taxon>Sistotremastrum</taxon>
    </lineage>
</organism>
<dbReference type="Proteomes" id="UP000076798">
    <property type="component" value="Unassembled WGS sequence"/>
</dbReference>
<proteinExistence type="predicted"/>
<protein>
    <submittedName>
        <fullName evidence="2">Uncharacterized protein</fullName>
    </submittedName>
</protein>
<feature type="compositionally biased region" description="Polar residues" evidence="1">
    <location>
        <begin position="1"/>
        <end position="14"/>
    </location>
</feature>
<feature type="compositionally biased region" description="Polar residues" evidence="1">
    <location>
        <begin position="320"/>
        <end position="329"/>
    </location>
</feature>
<feature type="region of interest" description="Disordered" evidence="1">
    <location>
        <begin position="1"/>
        <end position="102"/>
    </location>
</feature>
<dbReference type="EMBL" id="KV428765">
    <property type="protein sequence ID" value="KZT31181.1"/>
    <property type="molecule type" value="Genomic_DNA"/>
</dbReference>
<dbReference type="AlphaFoldDB" id="A0A165WI84"/>
<accession>A0A165WI84</accession>